<evidence type="ECO:0000256" key="7">
    <source>
        <dbReference type="ARBA" id="ARBA00023136"/>
    </source>
</evidence>
<feature type="transmembrane region" description="Helical" evidence="8">
    <location>
        <begin position="288"/>
        <end position="305"/>
    </location>
</feature>
<keyword evidence="4 10" id="KW-0808">Transferase</keyword>
<keyword evidence="7 8" id="KW-0472">Membrane</keyword>
<dbReference type="OrthoDB" id="5166595at2"/>
<dbReference type="Proteomes" id="UP000239203">
    <property type="component" value="Unassembled WGS sequence"/>
</dbReference>
<keyword evidence="5 8" id="KW-0812">Transmembrane</keyword>
<evidence type="ECO:0000256" key="3">
    <source>
        <dbReference type="ARBA" id="ARBA00022676"/>
    </source>
</evidence>
<dbReference type="GO" id="GO:0016763">
    <property type="term" value="F:pentosyltransferase activity"/>
    <property type="evidence" value="ECO:0007669"/>
    <property type="project" value="TreeGrafter"/>
</dbReference>
<dbReference type="AlphaFoldDB" id="A0A2S6GTD5"/>
<evidence type="ECO:0000259" key="9">
    <source>
        <dbReference type="Pfam" id="PF13231"/>
    </source>
</evidence>
<dbReference type="InterPro" id="IPR050297">
    <property type="entry name" value="LipidA_mod_glycosyltrf_83"/>
</dbReference>
<organism evidence="10 11">
    <name type="scientific">Actinokineospora auranticolor</name>
    <dbReference type="NCBI Taxonomy" id="155976"/>
    <lineage>
        <taxon>Bacteria</taxon>
        <taxon>Bacillati</taxon>
        <taxon>Actinomycetota</taxon>
        <taxon>Actinomycetes</taxon>
        <taxon>Pseudonocardiales</taxon>
        <taxon>Pseudonocardiaceae</taxon>
        <taxon>Actinokineospora</taxon>
    </lineage>
</organism>
<feature type="transmembrane region" description="Helical" evidence="8">
    <location>
        <begin position="311"/>
        <end position="330"/>
    </location>
</feature>
<evidence type="ECO:0000313" key="10">
    <source>
        <dbReference type="EMBL" id="PPK68502.1"/>
    </source>
</evidence>
<feature type="domain" description="Glycosyltransferase RgtA/B/C/D-like" evidence="9">
    <location>
        <begin position="66"/>
        <end position="230"/>
    </location>
</feature>
<dbReference type="GO" id="GO:0005886">
    <property type="term" value="C:plasma membrane"/>
    <property type="evidence" value="ECO:0007669"/>
    <property type="project" value="UniProtKB-SubCell"/>
</dbReference>
<evidence type="ECO:0000256" key="8">
    <source>
        <dbReference type="SAM" id="Phobius"/>
    </source>
</evidence>
<dbReference type="RefSeq" id="WP_104478961.1">
    <property type="nucleotide sequence ID" value="NZ_CP154825.1"/>
</dbReference>
<feature type="transmembrane region" description="Helical" evidence="8">
    <location>
        <begin position="260"/>
        <end position="281"/>
    </location>
</feature>
<keyword evidence="2" id="KW-1003">Cell membrane</keyword>
<gene>
    <name evidence="10" type="ORF">CLV40_105231</name>
</gene>
<comment type="caution">
    <text evidence="10">The sequence shown here is derived from an EMBL/GenBank/DDBJ whole genome shotgun (WGS) entry which is preliminary data.</text>
</comment>
<dbReference type="GO" id="GO:0009103">
    <property type="term" value="P:lipopolysaccharide biosynthetic process"/>
    <property type="evidence" value="ECO:0007669"/>
    <property type="project" value="UniProtKB-ARBA"/>
</dbReference>
<proteinExistence type="predicted"/>
<evidence type="ECO:0000256" key="6">
    <source>
        <dbReference type="ARBA" id="ARBA00022989"/>
    </source>
</evidence>
<dbReference type="EMBL" id="PTIX01000005">
    <property type="protein sequence ID" value="PPK68502.1"/>
    <property type="molecule type" value="Genomic_DNA"/>
</dbReference>
<evidence type="ECO:0000256" key="2">
    <source>
        <dbReference type="ARBA" id="ARBA00022475"/>
    </source>
</evidence>
<dbReference type="Pfam" id="PF13231">
    <property type="entry name" value="PMT_2"/>
    <property type="match status" value="1"/>
</dbReference>
<sequence>MFTVDALPAPAADPPRTPQFAGWPVGLVAAVTGALMYLASRNYGYFFDEAYFVVAGRDHLAWGYFDQPALVPALAALADHLAPGSLPVLRLPATLACVGGVVLTALIARELGGGRRAQTAAAFAYALSGAVRIGHWLATYSLDPFFWTVIVWLLVRWTRQHREGRPDDRLLLAAGAVTALSLQTKFLVPALWAAVLLAAVALGPRTLPRRPLLWVGALIAVVATTPNLVWQVANGWPYARMTDVVAKEFAGTGRYLWEGLAGAGLLMGVLLVLCGLARLVVSRELAAFRYLGVATIAIVVAFALLDGRSYYLFSLYALPIAAGATALERFRWTTPRALVAGAVVLLSLAVSVISLPVFSRAVAEKLPDLPLVATAKQYTVAEGQLEPLVDGIAALYTALPPEQRARTAIMTDSYVFAAAVDLYGPARDLPRAYSGHRGYFYFGHPDDHHDSVLFVGTPNPALHTAFTAEIPLAPDFATLYTGLHEPWDALWPDLRTQ</sequence>
<comment type="subcellular location">
    <subcellularLocation>
        <location evidence="1">Cell membrane</location>
        <topology evidence="1">Multi-pass membrane protein</topology>
    </subcellularLocation>
</comment>
<dbReference type="PANTHER" id="PTHR33908">
    <property type="entry name" value="MANNOSYLTRANSFERASE YKCB-RELATED"/>
    <property type="match status" value="1"/>
</dbReference>
<keyword evidence="6 8" id="KW-1133">Transmembrane helix</keyword>
<feature type="transmembrane region" description="Helical" evidence="8">
    <location>
        <begin position="88"/>
        <end position="108"/>
    </location>
</feature>
<dbReference type="PANTHER" id="PTHR33908:SF11">
    <property type="entry name" value="MEMBRANE PROTEIN"/>
    <property type="match status" value="1"/>
</dbReference>
<keyword evidence="11" id="KW-1185">Reference proteome</keyword>
<name>A0A2S6GTD5_9PSEU</name>
<feature type="transmembrane region" description="Helical" evidence="8">
    <location>
        <begin position="337"/>
        <end position="358"/>
    </location>
</feature>
<feature type="transmembrane region" description="Helical" evidence="8">
    <location>
        <begin position="211"/>
        <end position="233"/>
    </location>
</feature>
<evidence type="ECO:0000256" key="4">
    <source>
        <dbReference type="ARBA" id="ARBA00022679"/>
    </source>
</evidence>
<evidence type="ECO:0000256" key="1">
    <source>
        <dbReference type="ARBA" id="ARBA00004651"/>
    </source>
</evidence>
<keyword evidence="3 10" id="KW-0328">Glycosyltransferase</keyword>
<feature type="transmembrane region" description="Helical" evidence="8">
    <location>
        <begin position="20"/>
        <end position="39"/>
    </location>
</feature>
<evidence type="ECO:0000313" key="11">
    <source>
        <dbReference type="Proteomes" id="UP000239203"/>
    </source>
</evidence>
<evidence type="ECO:0000256" key="5">
    <source>
        <dbReference type="ARBA" id="ARBA00022692"/>
    </source>
</evidence>
<reference evidence="10 11" key="1">
    <citation type="submission" date="2018-02" db="EMBL/GenBank/DDBJ databases">
        <title>Genomic Encyclopedia of Archaeal and Bacterial Type Strains, Phase II (KMG-II): from individual species to whole genera.</title>
        <authorList>
            <person name="Goeker M."/>
        </authorList>
    </citation>
    <scope>NUCLEOTIDE SEQUENCE [LARGE SCALE GENOMIC DNA]</scope>
    <source>
        <strain evidence="10 11">YU 961-1</strain>
    </source>
</reference>
<dbReference type="InterPro" id="IPR038731">
    <property type="entry name" value="RgtA/B/C-like"/>
</dbReference>
<protein>
    <submittedName>
        <fullName evidence="10">Dolichyl-phosphate-mannose-protein mannosyltransferase</fullName>
    </submittedName>
</protein>
<accession>A0A2S6GTD5</accession>